<proteinExistence type="predicted"/>
<organism evidence="2 3">
    <name type="scientific">Leptomonas seymouri</name>
    <dbReference type="NCBI Taxonomy" id="5684"/>
    <lineage>
        <taxon>Eukaryota</taxon>
        <taxon>Discoba</taxon>
        <taxon>Euglenozoa</taxon>
        <taxon>Kinetoplastea</taxon>
        <taxon>Metakinetoplastina</taxon>
        <taxon>Trypanosomatida</taxon>
        <taxon>Trypanosomatidae</taxon>
        <taxon>Leishmaniinae</taxon>
        <taxon>Leptomonas</taxon>
    </lineage>
</organism>
<dbReference type="Proteomes" id="UP000038009">
    <property type="component" value="Unassembled WGS sequence"/>
</dbReference>
<feature type="region of interest" description="Disordered" evidence="1">
    <location>
        <begin position="298"/>
        <end position="337"/>
    </location>
</feature>
<accession>A0A0N1I5K2</accession>
<evidence type="ECO:0000313" key="3">
    <source>
        <dbReference type="Proteomes" id="UP000038009"/>
    </source>
</evidence>
<feature type="region of interest" description="Disordered" evidence="1">
    <location>
        <begin position="378"/>
        <end position="491"/>
    </location>
</feature>
<gene>
    <name evidence="2" type="ORF">ABL78_2928</name>
</gene>
<feature type="compositionally biased region" description="Basic and acidic residues" evidence="1">
    <location>
        <begin position="228"/>
        <end position="237"/>
    </location>
</feature>
<feature type="compositionally biased region" description="Low complexity" evidence="1">
    <location>
        <begin position="453"/>
        <end position="471"/>
    </location>
</feature>
<feature type="compositionally biased region" description="Low complexity" evidence="1">
    <location>
        <begin position="104"/>
        <end position="115"/>
    </location>
</feature>
<keyword evidence="3" id="KW-1185">Reference proteome</keyword>
<comment type="caution">
    <text evidence="2">The sequence shown here is derived from an EMBL/GenBank/DDBJ whole genome shotgun (WGS) entry which is preliminary data.</text>
</comment>
<evidence type="ECO:0000313" key="2">
    <source>
        <dbReference type="EMBL" id="KPI87992.1"/>
    </source>
</evidence>
<reference evidence="2 3" key="1">
    <citation type="journal article" date="2015" name="PLoS Pathog.">
        <title>Leptomonas seymouri: Adaptations to the Dixenous Life Cycle Analyzed by Genome Sequencing, Transcriptome Profiling and Co-infection with Leishmania donovani.</title>
        <authorList>
            <person name="Kraeva N."/>
            <person name="Butenko A."/>
            <person name="Hlavacova J."/>
            <person name="Kostygov A."/>
            <person name="Myskova J."/>
            <person name="Grybchuk D."/>
            <person name="Lestinova T."/>
            <person name="Votypka J."/>
            <person name="Volf P."/>
            <person name="Opperdoes F."/>
            <person name="Flegontov P."/>
            <person name="Lukes J."/>
            <person name="Yurchenko V."/>
        </authorList>
    </citation>
    <scope>NUCLEOTIDE SEQUENCE [LARGE SCALE GENOMIC DNA]</scope>
    <source>
        <strain evidence="2 3">ATCC 30220</strain>
    </source>
</reference>
<evidence type="ECO:0000256" key="1">
    <source>
        <dbReference type="SAM" id="MobiDB-lite"/>
    </source>
</evidence>
<dbReference type="VEuPathDB" id="TriTrypDB:Lsey_0066_0200"/>
<feature type="compositionally biased region" description="Acidic residues" evidence="1">
    <location>
        <begin position="438"/>
        <end position="448"/>
    </location>
</feature>
<name>A0A0N1I5K2_LEPSE</name>
<sequence>MEDHRRFSAAPVNFDRFVSLNRANSRSLSPDDELHQMLRPYQSRPTAASMNGHRKALTTLSSSPSHAHKAERRSTDVLNATAASAVVIEGPSTQAATPPSRSVSGGAATTSTGTSMEVGGPAETRGGPHYHYVEDETVELERSQPAVEEVDMLLRAVQQLGSPLYNPVTRQFMCWNSHVLERRSRASYGDIEGVSCDFCGHTDWLDALVEGESGNEHHADDTDALSGVKKEESETKGGKTALSAHRRYLYRCPICEVDICCACLDEVRADERLHVPCLQCQRCGACETRRNAPLHRCRGPTGLKEETDPAEGPSWAPAPKEETPAISRCVQPPSPPVETTAPKVLAGLATVRSHVRLGLSRRRDSHCAATATRATRETAAVMRKEHSTTTLRAVQPVPSSPSTSSILAAPTLPTRKRAYTPRSTVAASAKTRAKPDEPTESDEGDDLPVEVVQQAPPALPRPQQRQRFQGALPSRESRARAPDSYARGSPASEQALLLQQQKSSVLSTARYEVHIAPQSSEEVEEVRRISREQHLLLIPAPSVGGVSLAYFPTRLAAESCVDRATVSSIEAILKRYVCES</sequence>
<dbReference type="EMBL" id="LJSK01000066">
    <property type="protein sequence ID" value="KPI87992.1"/>
    <property type="molecule type" value="Genomic_DNA"/>
</dbReference>
<feature type="region of interest" description="Disordered" evidence="1">
    <location>
        <begin position="91"/>
        <end position="128"/>
    </location>
</feature>
<dbReference type="OMA" id="CDFCGHT"/>
<feature type="compositionally biased region" description="Low complexity" evidence="1">
    <location>
        <begin position="396"/>
        <end position="405"/>
    </location>
</feature>
<feature type="compositionally biased region" description="Polar residues" evidence="1">
    <location>
        <begin position="91"/>
        <end position="103"/>
    </location>
</feature>
<dbReference type="OrthoDB" id="264011at2759"/>
<protein>
    <submittedName>
        <fullName evidence="2">Uncharacterized protein</fullName>
    </submittedName>
</protein>
<feature type="region of interest" description="Disordered" evidence="1">
    <location>
        <begin position="213"/>
        <end position="238"/>
    </location>
</feature>
<dbReference type="AlphaFoldDB" id="A0A0N1I5K2"/>